<dbReference type="AlphaFoldDB" id="A0A448WHK6"/>
<name>A0A448WHK6_9PLAT</name>
<protein>
    <submittedName>
        <fullName evidence="1">Uncharacterized protein</fullName>
    </submittedName>
</protein>
<accession>A0A448WHK6</accession>
<sequence length="124" mass="13715">MVSNVFPSRPVEDQYNCCVLTSVGQLQNFAHLFICLNECFALSFCIFPCLASSILLQTSIQWRHQPQPFPPEPSDMPTPAILAIARDDRRAPTRRLGSLGNMVYANGSMPHPSPIASSPIGLYH</sequence>
<evidence type="ECO:0000313" key="1">
    <source>
        <dbReference type="EMBL" id="VEL11888.1"/>
    </source>
</evidence>
<evidence type="ECO:0000313" key="2">
    <source>
        <dbReference type="Proteomes" id="UP000784294"/>
    </source>
</evidence>
<dbReference type="Proteomes" id="UP000784294">
    <property type="component" value="Unassembled WGS sequence"/>
</dbReference>
<dbReference type="EMBL" id="CAAALY010013168">
    <property type="protein sequence ID" value="VEL11888.1"/>
    <property type="molecule type" value="Genomic_DNA"/>
</dbReference>
<organism evidence="1 2">
    <name type="scientific">Protopolystoma xenopodis</name>
    <dbReference type="NCBI Taxonomy" id="117903"/>
    <lineage>
        <taxon>Eukaryota</taxon>
        <taxon>Metazoa</taxon>
        <taxon>Spiralia</taxon>
        <taxon>Lophotrochozoa</taxon>
        <taxon>Platyhelminthes</taxon>
        <taxon>Monogenea</taxon>
        <taxon>Polyopisthocotylea</taxon>
        <taxon>Polystomatidea</taxon>
        <taxon>Polystomatidae</taxon>
        <taxon>Protopolystoma</taxon>
    </lineage>
</organism>
<reference evidence="1" key="1">
    <citation type="submission" date="2018-11" db="EMBL/GenBank/DDBJ databases">
        <authorList>
            <consortium name="Pathogen Informatics"/>
        </authorList>
    </citation>
    <scope>NUCLEOTIDE SEQUENCE</scope>
</reference>
<comment type="caution">
    <text evidence="1">The sequence shown here is derived from an EMBL/GenBank/DDBJ whole genome shotgun (WGS) entry which is preliminary data.</text>
</comment>
<gene>
    <name evidence="1" type="ORF">PXEA_LOCUS5328</name>
</gene>
<proteinExistence type="predicted"/>
<keyword evidence="2" id="KW-1185">Reference proteome</keyword>